<evidence type="ECO:0000256" key="5">
    <source>
        <dbReference type="ARBA" id="ARBA00023284"/>
    </source>
</evidence>
<dbReference type="AlphaFoldDB" id="A0A1M5AFQ7"/>
<reference evidence="8 9" key="1">
    <citation type="submission" date="2016-11" db="EMBL/GenBank/DDBJ databases">
        <authorList>
            <person name="Jaros S."/>
            <person name="Januszkiewicz K."/>
            <person name="Wedrychowicz H."/>
        </authorList>
    </citation>
    <scope>NUCLEOTIDE SEQUENCE [LARGE SCALE GENOMIC DNA]</scope>
    <source>
        <strain evidence="8 9">DSM 26910</strain>
    </source>
</reference>
<dbReference type="InterPro" id="IPR002065">
    <property type="entry name" value="TPX"/>
</dbReference>
<evidence type="ECO:0000256" key="1">
    <source>
        <dbReference type="ARBA" id="ARBA00022559"/>
    </source>
</evidence>
<dbReference type="InterPro" id="IPR036249">
    <property type="entry name" value="Thioredoxin-like_sf"/>
</dbReference>
<keyword evidence="3 6" id="KW-0560">Oxidoreductase</keyword>
<dbReference type="STRING" id="1484053.SAMN05444274_104306"/>
<dbReference type="Proteomes" id="UP000184164">
    <property type="component" value="Unassembled WGS sequence"/>
</dbReference>
<dbReference type="NCBIfam" id="NF001808">
    <property type="entry name" value="PRK00522.1"/>
    <property type="match status" value="1"/>
</dbReference>
<dbReference type="GO" id="GO:0008379">
    <property type="term" value="F:thioredoxin peroxidase activity"/>
    <property type="evidence" value="ECO:0007669"/>
    <property type="project" value="UniProtKB-UniRule"/>
</dbReference>
<dbReference type="Gene3D" id="3.40.30.10">
    <property type="entry name" value="Glutaredoxin"/>
    <property type="match status" value="1"/>
</dbReference>
<dbReference type="EC" id="1.11.1.24" evidence="6"/>
<dbReference type="InterPro" id="IPR050455">
    <property type="entry name" value="Tpx_Peroxidase_subfamily"/>
</dbReference>
<dbReference type="PROSITE" id="PS01265">
    <property type="entry name" value="TPX"/>
    <property type="match status" value="1"/>
</dbReference>
<proteinExistence type="inferred from homology"/>
<protein>
    <recommendedName>
        <fullName evidence="6">Thiol peroxidase</fullName>
        <shortName evidence="6">Tpx</shortName>
        <ecNumber evidence="6">1.11.1.24</ecNumber>
    </recommendedName>
    <alternativeName>
        <fullName evidence="6">Peroxiredoxin tpx</fullName>
        <shortName evidence="6">Prx</shortName>
    </alternativeName>
    <alternativeName>
        <fullName evidence="6">Thioredoxin peroxidase</fullName>
    </alternativeName>
    <alternativeName>
        <fullName evidence="6">Thioredoxin-dependent peroxiredoxin</fullName>
    </alternativeName>
</protein>
<organism evidence="8 9">
    <name type="scientific">Mariniphaga anaerophila</name>
    <dbReference type="NCBI Taxonomy" id="1484053"/>
    <lineage>
        <taxon>Bacteria</taxon>
        <taxon>Pseudomonadati</taxon>
        <taxon>Bacteroidota</taxon>
        <taxon>Bacteroidia</taxon>
        <taxon>Marinilabiliales</taxon>
        <taxon>Prolixibacteraceae</taxon>
        <taxon>Mariniphaga</taxon>
    </lineage>
</organism>
<dbReference type="InterPro" id="IPR013766">
    <property type="entry name" value="Thioredoxin_domain"/>
</dbReference>
<name>A0A1M5AFQ7_9BACT</name>
<dbReference type="PANTHER" id="PTHR43110:SF1">
    <property type="entry name" value="THIOL PEROXIDASE"/>
    <property type="match status" value="1"/>
</dbReference>
<evidence type="ECO:0000256" key="3">
    <source>
        <dbReference type="ARBA" id="ARBA00023002"/>
    </source>
</evidence>
<comment type="similarity">
    <text evidence="6">Belongs to the peroxiredoxin family. Tpx subfamily.</text>
</comment>
<dbReference type="HAMAP" id="MF_00269">
    <property type="entry name" value="Tpx"/>
    <property type="match status" value="1"/>
</dbReference>
<dbReference type="PANTHER" id="PTHR43110">
    <property type="entry name" value="THIOL PEROXIDASE"/>
    <property type="match status" value="1"/>
</dbReference>
<dbReference type="PROSITE" id="PS51352">
    <property type="entry name" value="THIOREDOXIN_2"/>
    <property type="match status" value="1"/>
</dbReference>
<evidence type="ECO:0000313" key="9">
    <source>
        <dbReference type="Proteomes" id="UP000184164"/>
    </source>
</evidence>
<feature type="active site" description="Cysteine sulfenic acid (-SOH) intermediate" evidence="6">
    <location>
        <position position="60"/>
    </location>
</feature>
<accession>A0A1M5AFQ7</accession>
<dbReference type="SUPFAM" id="SSF52833">
    <property type="entry name" value="Thioredoxin-like"/>
    <property type="match status" value="1"/>
</dbReference>
<evidence type="ECO:0000256" key="4">
    <source>
        <dbReference type="ARBA" id="ARBA00023157"/>
    </source>
</evidence>
<dbReference type="InterPro" id="IPR018219">
    <property type="entry name" value="Tpx_CS"/>
</dbReference>
<comment type="miscellaneous">
    <text evidence="6">The active site is a conserved redox-active cysteine residue, the peroxidatic cysteine (C(P)), which makes the nucleophilic attack on the peroxide substrate. The peroxide oxidizes the C(P)-SH to cysteine sulfenic acid (C(P)-SOH), which then reacts with another cysteine residue, the resolving cysteine (C(R)), to form a disulfide bridge. The disulfide is subsequently reduced by an appropriate electron donor to complete the catalytic cycle. In this atypical 2-Cys peroxiredoxin, C(R) is present in the same subunit to form an intramolecular disulfide. The disulfide is subsequently reduced by thioredoxin.</text>
</comment>
<feature type="domain" description="Thioredoxin" evidence="7">
    <location>
        <begin position="18"/>
        <end position="166"/>
    </location>
</feature>
<keyword evidence="2 6" id="KW-0049">Antioxidant</keyword>
<dbReference type="RefSeq" id="WP_073001379.1">
    <property type="nucleotide sequence ID" value="NZ_FQUM01000004.1"/>
</dbReference>
<dbReference type="EMBL" id="FQUM01000004">
    <property type="protein sequence ID" value="SHF28985.1"/>
    <property type="molecule type" value="Genomic_DNA"/>
</dbReference>
<feature type="disulfide bond" description="Redox-active" evidence="6">
    <location>
        <begin position="60"/>
        <end position="94"/>
    </location>
</feature>
<keyword evidence="5 6" id="KW-0676">Redox-active center</keyword>
<gene>
    <name evidence="6" type="primary">tpx</name>
    <name evidence="8" type="ORF">SAMN05444274_104306</name>
</gene>
<evidence type="ECO:0000259" key="7">
    <source>
        <dbReference type="PROSITE" id="PS51352"/>
    </source>
</evidence>
<keyword evidence="1 6" id="KW-0575">Peroxidase</keyword>
<dbReference type="InterPro" id="IPR013740">
    <property type="entry name" value="Redoxin"/>
</dbReference>
<dbReference type="OrthoDB" id="9781543at2"/>
<evidence type="ECO:0000256" key="6">
    <source>
        <dbReference type="HAMAP-Rule" id="MF_00269"/>
    </source>
</evidence>
<dbReference type="Pfam" id="PF08534">
    <property type="entry name" value="Redoxin"/>
    <property type="match status" value="1"/>
</dbReference>
<dbReference type="CDD" id="cd03014">
    <property type="entry name" value="PRX_Atyp2cys"/>
    <property type="match status" value="1"/>
</dbReference>
<sequence length="166" mass="17866">MAKITLQGNQINTVGELPEVGTKAKNFSLVKSDLSRVGLNDFKGSKLVLNIFPSLDTGTCAASVRYFNKAAAELKGTKVLCISRDLPFAQARFCGAEGLENVITLSDFVTGEFGKNYGLEIADGPLAGLHSRVVIILDENGVVTYTQQVPEIVDEPNYEEALNALK</sequence>
<evidence type="ECO:0000256" key="2">
    <source>
        <dbReference type="ARBA" id="ARBA00022862"/>
    </source>
</evidence>
<evidence type="ECO:0000313" key="8">
    <source>
        <dbReference type="EMBL" id="SHF28985.1"/>
    </source>
</evidence>
<comment type="function">
    <text evidence="6">Thiol-specific peroxidase that catalyzes the reduction of hydrogen peroxide and organic hydroperoxides to water and alcohols, respectively. Plays a role in cell protection against oxidative stress by detoxifying peroxides.</text>
</comment>
<keyword evidence="9" id="KW-1185">Reference proteome</keyword>
<comment type="catalytic activity">
    <reaction evidence="6">
        <text>a hydroperoxide + [thioredoxin]-dithiol = an alcohol + [thioredoxin]-disulfide + H2O</text>
        <dbReference type="Rhea" id="RHEA:62620"/>
        <dbReference type="Rhea" id="RHEA-COMP:10698"/>
        <dbReference type="Rhea" id="RHEA-COMP:10700"/>
        <dbReference type="ChEBI" id="CHEBI:15377"/>
        <dbReference type="ChEBI" id="CHEBI:29950"/>
        <dbReference type="ChEBI" id="CHEBI:30879"/>
        <dbReference type="ChEBI" id="CHEBI:35924"/>
        <dbReference type="ChEBI" id="CHEBI:50058"/>
        <dbReference type="EC" id="1.11.1.24"/>
    </reaction>
</comment>
<comment type="subunit">
    <text evidence="6">Homodimer.</text>
</comment>
<keyword evidence="4 6" id="KW-1015">Disulfide bond</keyword>